<name>A0A1S2CNX1_AERSO</name>
<evidence type="ECO:0000313" key="2">
    <source>
        <dbReference type="EMBL" id="OHY90422.1"/>
    </source>
</evidence>
<dbReference type="OrthoDB" id="10008500at2"/>
<feature type="transmembrane region" description="Helical" evidence="1">
    <location>
        <begin position="161"/>
        <end position="182"/>
    </location>
</feature>
<dbReference type="Proteomes" id="UP000179934">
    <property type="component" value="Unassembled WGS sequence"/>
</dbReference>
<gene>
    <name evidence="2" type="ORF">BJD16_19330</name>
</gene>
<organism evidence="2 3">
    <name type="scientific">Aeromonas sobria</name>
    <dbReference type="NCBI Taxonomy" id="646"/>
    <lineage>
        <taxon>Bacteria</taxon>
        <taxon>Pseudomonadati</taxon>
        <taxon>Pseudomonadota</taxon>
        <taxon>Gammaproteobacteria</taxon>
        <taxon>Aeromonadales</taxon>
        <taxon>Aeromonadaceae</taxon>
        <taxon>Aeromonas</taxon>
    </lineage>
</organism>
<comment type="caution">
    <text evidence="2">The sequence shown here is derived from an EMBL/GenBank/DDBJ whole genome shotgun (WGS) entry which is preliminary data.</text>
</comment>
<proteinExistence type="predicted"/>
<keyword evidence="1" id="KW-0472">Membrane</keyword>
<evidence type="ECO:0000256" key="1">
    <source>
        <dbReference type="SAM" id="Phobius"/>
    </source>
</evidence>
<feature type="transmembrane region" description="Helical" evidence="1">
    <location>
        <begin position="50"/>
        <end position="70"/>
    </location>
</feature>
<accession>A0A1S2CNX1</accession>
<dbReference type="GeneID" id="58922782"/>
<protein>
    <submittedName>
        <fullName evidence="2">Uncharacterized protein</fullName>
    </submittedName>
</protein>
<dbReference type="EMBL" id="MKFU01000032">
    <property type="protein sequence ID" value="OHY90422.1"/>
    <property type="molecule type" value="Genomic_DNA"/>
</dbReference>
<evidence type="ECO:0000313" key="3">
    <source>
        <dbReference type="Proteomes" id="UP000179934"/>
    </source>
</evidence>
<keyword evidence="1" id="KW-1133">Transmembrane helix</keyword>
<keyword evidence="1" id="KW-0812">Transmembrane</keyword>
<dbReference type="STRING" id="646.BJD16_19330"/>
<sequence length="188" mass="21478">MTDQAIKKEGNWLAAFLALVGAFILSLILYFVFSGVYGSFNPLNWAKRDVAYFLLIALAFIYPTAINYVATQKNIDLEAIINSIFDFHEFKSKKYLDALLTHYGNVATTGLFLTAMLYFLQNLSESAVTPFVLAIFTVIIFFVYSLYVVRLGLGMNKYSNFIYFPTMAFVVFFDMQMIEMFIKNAPKI</sequence>
<reference evidence="2 3" key="1">
    <citation type="submission" date="2016-09" db="EMBL/GenBank/DDBJ databases">
        <title>Draft Genome Sequence of Aeromonas sobria Strain 08005, Isolated from Sick Rana catesbeiana.</title>
        <authorList>
            <person name="Yang Q."/>
        </authorList>
    </citation>
    <scope>NUCLEOTIDE SEQUENCE [LARGE SCALE GENOMIC DNA]</scope>
    <source>
        <strain evidence="2 3">08005</strain>
    </source>
</reference>
<dbReference type="AlphaFoldDB" id="A0A1S2CNX1"/>
<dbReference type="RefSeq" id="WP_042021402.1">
    <property type="nucleotide sequence ID" value="NZ_CDBW01000025.1"/>
</dbReference>
<feature type="transmembrane region" description="Helical" evidence="1">
    <location>
        <begin position="12"/>
        <end position="38"/>
    </location>
</feature>
<feature type="transmembrane region" description="Helical" evidence="1">
    <location>
        <begin position="100"/>
        <end position="121"/>
    </location>
</feature>
<feature type="transmembrane region" description="Helical" evidence="1">
    <location>
        <begin position="127"/>
        <end position="149"/>
    </location>
</feature>